<dbReference type="EMBL" id="JACSPP010000019">
    <property type="protein sequence ID" value="MBD8040360.1"/>
    <property type="molecule type" value="Genomic_DNA"/>
</dbReference>
<protein>
    <submittedName>
        <fullName evidence="1">Uncharacterized protein</fullName>
    </submittedName>
</protein>
<organism evidence="1 2">
    <name type="scientific">Phocaeicola intestinalis</name>
    <dbReference type="NCBI Taxonomy" id="2762212"/>
    <lineage>
        <taxon>Bacteria</taxon>
        <taxon>Pseudomonadati</taxon>
        <taxon>Bacteroidota</taxon>
        <taxon>Bacteroidia</taxon>
        <taxon>Bacteroidales</taxon>
        <taxon>Bacteroidaceae</taxon>
        <taxon>Phocaeicola</taxon>
    </lineage>
</organism>
<evidence type="ECO:0000313" key="2">
    <source>
        <dbReference type="Proteomes" id="UP000620874"/>
    </source>
</evidence>
<accession>A0ABR8Y816</accession>
<comment type="caution">
    <text evidence="1">The sequence shown here is derived from an EMBL/GenBank/DDBJ whole genome shotgun (WGS) entry which is preliminary data.</text>
</comment>
<keyword evidence="2" id="KW-1185">Reference proteome</keyword>
<proteinExistence type="predicted"/>
<dbReference type="RefSeq" id="WP_087210527.1">
    <property type="nucleotide sequence ID" value="NZ_JACSPP010000019.1"/>
</dbReference>
<evidence type="ECO:0000313" key="1">
    <source>
        <dbReference type="EMBL" id="MBD8040360.1"/>
    </source>
</evidence>
<gene>
    <name evidence="1" type="ORF">H9625_07865</name>
</gene>
<name>A0ABR8Y816_9BACT</name>
<sequence length="116" mass="13690">MCKSDLLKALKDPEEEYVWVQNVPSEELDDRSFIQYWIDQTNYIFGYFGYLCPATRQLCKRDELDGAHVRIVNGNDDTIYITPVHQSFNRSKSERPFRVKRKYLVIAPKQAPKTKN</sequence>
<dbReference type="Proteomes" id="UP000620874">
    <property type="component" value="Unassembled WGS sequence"/>
</dbReference>
<reference evidence="1 2" key="1">
    <citation type="submission" date="2020-08" db="EMBL/GenBank/DDBJ databases">
        <title>A Genomic Blueprint of the Chicken Gut Microbiome.</title>
        <authorList>
            <person name="Gilroy R."/>
            <person name="Ravi A."/>
            <person name="Getino M."/>
            <person name="Pursley I."/>
            <person name="Horton D.L."/>
            <person name="Alikhan N.-F."/>
            <person name="Baker D."/>
            <person name="Gharbi K."/>
            <person name="Hall N."/>
            <person name="Watson M."/>
            <person name="Adriaenssens E.M."/>
            <person name="Foster-Nyarko E."/>
            <person name="Jarju S."/>
            <person name="Secka A."/>
            <person name="Antonio M."/>
            <person name="Oren A."/>
            <person name="Chaudhuri R."/>
            <person name="La Ragione R.M."/>
            <person name="Hildebrand F."/>
            <person name="Pallen M.J."/>
        </authorList>
    </citation>
    <scope>NUCLEOTIDE SEQUENCE [LARGE SCALE GENOMIC DNA]</scope>
    <source>
        <strain evidence="1 2">Sa1CVN1</strain>
    </source>
</reference>